<dbReference type="CDD" id="cd02440">
    <property type="entry name" value="AdoMet_MTases"/>
    <property type="match status" value="1"/>
</dbReference>
<dbReference type="InterPro" id="IPR010017">
    <property type="entry name" value="CmoB"/>
</dbReference>
<comment type="caution">
    <text evidence="4">The sequence shown here is derived from an EMBL/GenBank/DDBJ whole genome shotgun (WGS) entry which is preliminary data.</text>
</comment>
<comment type="function">
    <text evidence="3">Catalyzes carboxymethyl transfer from carboxy-S-adenosyl-L-methionine (Cx-SAM) to 5-hydroxyuridine (ho5U) to form 5-carboxymethoxyuridine (cmo5U) at position 34 in tRNAs.</text>
</comment>
<evidence type="ECO:0000256" key="1">
    <source>
        <dbReference type="ARBA" id="ARBA00022679"/>
    </source>
</evidence>
<dbReference type="GO" id="GO:0002098">
    <property type="term" value="P:tRNA wobble uridine modification"/>
    <property type="evidence" value="ECO:0007669"/>
    <property type="project" value="InterPro"/>
</dbReference>
<dbReference type="GO" id="GO:0008168">
    <property type="term" value="F:methyltransferase activity"/>
    <property type="evidence" value="ECO:0007669"/>
    <property type="project" value="TreeGrafter"/>
</dbReference>
<keyword evidence="1 3" id="KW-0808">Transferase</keyword>
<dbReference type="InterPro" id="IPR027555">
    <property type="entry name" value="Mo5U34_MeTrfas-like"/>
</dbReference>
<dbReference type="NCBIfam" id="TIGR00452">
    <property type="entry name" value="tRNA 5-methoxyuridine(34)/uridine 5-oxyacetic acid(34) synthase CmoB"/>
    <property type="match status" value="1"/>
</dbReference>
<dbReference type="HAMAP" id="MF_01590">
    <property type="entry name" value="tRNA_carboxymethyltr_CmoB"/>
    <property type="match status" value="1"/>
</dbReference>
<organism evidence="4 5">
    <name type="scientific">endosymbiont of Escarpia spicata</name>
    <dbReference type="NCBI Taxonomy" id="2200908"/>
    <lineage>
        <taxon>Bacteria</taxon>
        <taxon>Pseudomonadati</taxon>
        <taxon>Pseudomonadota</taxon>
        <taxon>Gammaproteobacteria</taxon>
        <taxon>sulfur-oxidizing symbionts</taxon>
    </lineage>
</organism>
<evidence type="ECO:0000313" key="5">
    <source>
        <dbReference type="Proteomes" id="UP000254771"/>
    </source>
</evidence>
<feature type="binding site" evidence="3">
    <location>
        <position position="131"/>
    </location>
    <ligand>
        <name>carboxy-S-adenosyl-L-methionine</name>
        <dbReference type="ChEBI" id="CHEBI:134278"/>
    </ligand>
</feature>
<feature type="binding site" evidence="3">
    <location>
        <position position="317"/>
    </location>
    <ligand>
        <name>carboxy-S-adenosyl-L-methionine</name>
        <dbReference type="ChEBI" id="CHEBI:134278"/>
    </ligand>
</feature>
<evidence type="ECO:0000256" key="2">
    <source>
        <dbReference type="ARBA" id="ARBA00022694"/>
    </source>
</evidence>
<keyword evidence="2 3" id="KW-0819">tRNA processing</keyword>
<dbReference type="EMBL" id="QFXE01000001">
    <property type="protein sequence ID" value="RDH88543.1"/>
    <property type="molecule type" value="Genomic_DNA"/>
</dbReference>
<sequence>MNGDWQWMVPLMRTPLGRWLELLPEQIESVWREQSHGDMQKWSEAIAALPSIEPSQIDLTSSAVTIKTEQVSDDEIRQEIAGLLKQLHPWRKGPFDIFGIRLDTEWRSDWKWARLQGHIQPLQDRLVLDVGCGNGYHCWRMVGEGARQVIGIDPTQLFVKQFEAIRHFLGRQFPVEVLPLGIEDLPPNLQAFDTVFSMGVLYHRRSPFAHLSELKGCLRKGGELVLETLVIEGGLGEVLVPEGRYAKMRNVWFLPSPATLKSWLRRAGFSNIRLIDVGRTSVEEQRSTAWMQFESLSDYLDPQDASQTIEGLPAPRRAIFLAEA</sequence>
<dbReference type="EC" id="2.5.1.-" evidence="3"/>
<feature type="binding site" evidence="3">
    <location>
        <position position="106"/>
    </location>
    <ligand>
        <name>carboxy-S-adenosyl-L-methionine</name>
        <dbReference type="ChEBI" id="CHEBI:134278"/>
    </ligand>
</feature>
<dbReference type="InterPro" id="IPR029063">
    <property type="entry name" value="SAM-dependent_MTases_sf"/>
</dbReference>
<dbReference type="Gene3D" id="3.40.50.150">
    <property type="entry name" value="Vaccinia Virus protein VP39"/>
    <property type="match status" value="1"/>
</dbReference>
<comment type="subunit">
    <text evidence="3">Homotetramer.</text>
</comment>
<comment type="catalytic activity">
    <reaction evidence="3">
        <text>carboxy-S-adenosyl-L-methionine + 5-hydroxyuridine(34) in tRNA = 5-carboxymethoxyuridine(34) in tRNA + S-adenosyl-L-homocysteine + H(+)</text>
        <dbReference type="Rhea" id="RHEA:52848"/>
        <dbReference type="Rhea" id="RHEA-COMP:13381"/>
        <dbReference type="Rhea" id="RHEA-COMP:13383"/>
        <dbReference type="ChEBI" id="CHEBI:15378"/>
        <dbReference type="ChEBI" id="CHEBI:57856"/>
        <dbReference type="ChEBI" id="CHEBI:134278"/>
        <dbReference type="ChEBI" id="CHEBI:136877"/>
        <dbReference type="ChEBI" id="CHEBI:136879"/>
    </reaction>
</comment>
<feature type="binding site" evidence="3">
    <location>
        <position position="111"/>
    </location>
    <ligand>
        <name>carboxy-S-adenosyl-L-methionine</name>
        <dbReference type="ChEBI" id="CHEBI:134278"/>
    </ligand>
</feature>
<dbReference type="Pfam" id="PF08003">
    <property type="entry name" value="Methyltransf_9"/>
    <property type="match status" value="1"/>
</dbReference>
<feature type="binding site" evidence="3">
    <location>
        <position position="202"/>
    </location>
    <ligand>
        <name>carboxy-S-adenosyl-L-methionine</name>
        <dbReference type="ChEBI" id="CHEBI:134278"/>
    </ligand>
</feature>
<comment type="similarity">
    <text evidence="3">Belongs to the class I-like SAM-binding methyltransferase superfamily. CmoB family.</text>
</comment>
<dbReference type="SUPFAM" id="SSF53335">
    <property type="entry name" value="S-adenosyl-L-methionine-dependent methyltransferases"/>
    <property type="match status" value="1"/>
</dbReference>
<accession>A0A370DVA6</accession>
<evidence type="ECO:0000256" key="3">
    <source>
        <dbReference type="HAMAP-Rule" id="MF_01590"/>
    </source>
</evidence>
<keyword evidence="5" id="KW-1185">Reference proteome</keyword>
<feature type="binding site" evidence="3">
    <location>
        <position position="92"/>
    </location>
    <ligand>
        <name>carboxy-S-adenosyl-L-methionine</name>
        <dbReference type="ChEBI" id="CHEBI:134278"/>
    </ligand>
</feature>
<dbReference type="NCBIfam" id="NF011650">
    <property type="entry name" value="PRK15068.1"/>
    <property type="match status" value="1"/>
</dbReference>
<feature type="binding site" evidence="3">
    <location>
        <begin position="182"/>
        <end position="183"/>
    </location>
    <ligand>
        <name>carboxy-S-adenosyl-L-methionine</name>
        <dbReference type="ChEBI" id="CHEBI:134278"/>
    </ligand>
</feature>
<dbReference type="GO" id="GO:0016765">
    <property type="term" value="F:transferase activity, transferring alkyl or aryl (other than methyl) groups"/>
    <property type="evidence" value="ECO:0007669"/>
    <property type="project" value="UniProtKB-UniRule"/>
</dbReference>
<dbReference type="PANTHER" id="PTHR43464:SF95">
    <property type="entry name" value="TRNA U34 CARBOXYMETHYLTRANSFERASE"/>
    <property type="match status" value="1"/>
</dbReference>
<proteinExistence type="inferred from homology"/>
<reference evidence="4 5" key="1">
    <citation type="journal article" date="2018" name="ISME J.">
        <title>Endosymbiont genomes yield clues of tubeworm success.</title>
        <authorList>
            <person name="Li Y."/>
            <person name="Liles M.R."/>
            <person name="Halanych K.M."/>
        </authorList>
    </citation>
    <scope>NUCLEOTIDE SEQUENCE [LARGE SCALE GENOMIC DNA]</scope>
    <source>
        <strain evidence="4">A1462</strain>
    </source>
</reference>
<feature type="binding site" evidence="3">
    <location>
        <position position="198"/>
    </location>
    <ligand>
        <name>carboxy-S-adenosyl-L-methionine</name>
        <dbReference type="ChEBI" id="CHEBI:134278"/>
    </ligand>
</feature>
<evidence type="ECO:0000313" key="4">
    <source>
        <dbReference type="EMBL" id="RDH88543.1"/>
    </source>
</evidence>
<dbReference type="Proteomes" id="UP000254771">
    <property type="component" value="Unassembled WGS sequence"/>
</dbReference>
<protein>
    <recommendedName>
        <fullName evidence="3">tRNA U34 carboxymethyltransferase</fullName>
        <ecNumber evidence="3">2.5.1.-</ecNumber>
    </recommendedName>
</protein>
<dbReference type="AlphaFoldDB" id="A0A370DVA6"/>
<gene>
    <name evidence="3 4" type="primary">cmoB</name>
    <name evidence="4" type="ORF">DIZ78_01000</name>
</gene>
<feature type="binding site" evidence="3">
    <location>
        <begin position="153"/>
        <end position="155"/>
    </location>
    <ligand>
        <name>carboxy-S-adenosyl-L-methionine</name>
        <dbReference type="ChEBI" id="CHEBI:134278"/>
    </ligand>
</feature>
<dbReference type="PANTHER" id="PTHR43464">
    <property type="entry name" value="METHYLTRANSFERASE"/>
    <property type="match status" value="1"/>
</dbReference>
<name>A0A370DVA6_9GAMM</name>